<dbReference type="GO" id="GO:0005524">
    <property type="term" value="F:ATP binding"/>
    <property type="evidence" value="ECO:0007669"/>
    <property type="project" value="UniProtKB-KW"/>
</dbReference>
<dbReference type="CDD" id="cd05403">
    <property type="entry name" value="NT_KNTase_like"/>
    <property type="match status" value="1"/>
</dbReference>
<evidence type="ECO:0000256" key="9">
    <source>
        <dbReference type="ARBA" id="ARBA00038276"/>
    </source>
</evidence>
<name>A0A7I7NNC1_9MYCO</name>
<evidence type="ECO:0000256" key="7">
    <source>
        <dbReference type="ARBA" id="ARBA00022840"/>
    </source>
</evidence>
<keyword evidence="8" id="KW-0460">Magnesium</keyword>
<evidence type="ECO:0000256" key="2">
    <source>
        <dbReference type="ARBA" id="ARBA00022649"/>
    </source>
</evidence>
<dbReference type="GO" id="GO:0046872">
    <property type="term" value="F:metal ion binding"/>
    <property type="evidence" value="ECO:0007669"/>
    <property type="project" value="UniProtKB-KW"/>
</dbReference>
<evidence type="ECO:0000256" key="1">
    <source>
        <dbReference type="ARBA" id="ARBA00001946"/>
    </source>
</evidence>
<keyword evidence="4" id="KW-0548">Nucleotidyltransferase</keyword>
<dbReference type="Gene3D" id="3.30.460.10">
    <property type="entry name" value="Beta Polymerase, domain 2"/>
    <property type="match status" value="1"/>
</dbReference>
<dbReference type="PANTHER" id="PTHR33571:SF12">
    <property type="entry name" value="BSL3053 PROTEIN"/>
    <property type="match status" value="1"/>
</dbReference>
<dbReference type="EMBL" id="AP022581">
    <property type="protein sequence ID" value="BBX97799.1"/>
    <property type="molecule type" value="Genomic_DNA"/>
</dbReference>
<evidence type="ECO:0000256" key="5">
    <source>
        <dbReference type="ARBA" id="ARBA00022723"/>
    </source>
</evidence>
<keyword evidence="6" id="KW-0547">Nucleotide-binding</keyword>
<evidence type="ECO:0000259" key="10">
    <source>
        <dbReference type="Pfam" id="PF01909"/>
    </source>
</evidence>
<dbReference type="SUPFAM" id="SSF81301">
    <property type="entry name" value="Nucleotidyltransferase"/>
    <property type="match status" value="1"/>
</dbReference>
<evidence type="ECO:0000256" key="8">
    <source>
        <dbReference type="ARBA" id="ARBA00022842"/>
    </source>
</evidence>
<keyword evidence="7" id="KW-0067">ATP-binding</keyword>
<keyword evidence="2" id="KW-1277">Toxin-antitoxin system</keyword>
<keyword evidence="5" id="KW-0479">Metal-binding</keyword>
<dbReference type="PANTHER" id="PTHR33571">
    <property type="entry name" value="SSL8005 PROTEIN"/>
    <property type="match status" value="1"/>
</dbReference>
<proteinExistence type="inferred from homology"/>
<feature type="domain" description="Polymerase nucleotidyl transferase" evidence="10">
    <location>
        <begin position="14"/>
        <end position="97"/>
    </location>
</feature>
<sequence length="102" mass="11512">MTGVHEVVESRRHQIQALCRELSVRRLDVFGSVVSGSFDVDTSDVDVLVEFEVGPDFDHYFALKEGLEEIIGRPVDVVTPSGLANPYFRQRVMQTRELIYAA</sequence>
<keyword evidence="12" id="KW-1185">Reference proteome</keyword>
<protein>
    <recommendedName>
        <fullName evidence="10">Polymerase nucleotidyl transferase domain-containing protein</fullName>
    </recommendedName>
</protein>
<gene>
    <name evidence="11" type="ORF">MLAC_30930</name>
</gene>
<dbReference type="InterPro" id="IPR043519">
    <property type="entry name" value="NT_sf"/>
</dbReference>
<dbReference type="Pfam" id="PF01909">
    <property type="entry name" value="NTP_transf_2"/>
    <property type="match status" value="1"/>
</dbReference>
<comment type="cofactor">
    <cofactor evidence="1">
        <name>Mg(2+)</name>
        <dbReference type="ChEBI" id="CHEBI:18420"/>
    </cofactor>
</comment>
<evidence type="ECO:0000256" key="4">
    <source>
        <dbReference type="ARBA" id="ARBA00022695"/>
    </source>
</evidence>
<dbReference type="KEGG" id="mlj:MLAC_30930"/>
<reference evidence="11 12" key="1">
    <citation type="journal article" date="2019" name="Emerg. Microbes Infect.">
        <title>Comprehensive subspecies identification of 175 nontuberculous mycobacteria species based on 7547 genomic profiles.</title>
        <authorList>
            <person name="Matsumoto Y."/>
            <person name="Kinjo T."/>
            <person name="Motooka D."/>
            <person name="Nabeya D."/>
            <person name="Jung N."/>
            <person name="Uechi K."/>
            <person name="Horii T."/>
            <person name="Iida T."/>
            <person name="Fujita J."/>
            <person name="Nakamura S."/>
        </authorList>
    </citation>
    <scope>NUCLEOTIDE SEQUENCE [LARGE SCALE GENOMIC DNA]</scope>
    <source>
        <strain evidence="11 12">JCM 15657</strain>
    </source>
</reference>
<evidence type="ECO:0000313" key="11">
    <source>
        <dbReference type="EMBL" id="BBX97799.1"/>
    </source>
</evidence>
<dbReference type="InterPro" id="IPR002934">
    <property type="entry name" value="Polymerase_NTP_transf_dom"/>
</dbReference>
<accession>A0A7I7NNC1</accession>
<evidence type="ECO:0000256" key="3">
    <source>
        <dbReference type="ARBA" id="ARBA00022679"/>
    </source>
</evidence>
<dbReference type="AlphaFoldDB" id="A0A7I7NNC1"/>
<evidence type="ECO:0000256" key="6">
    <source>
        <dbReference type="ARBA" id="ARBA00022741"/>
    </source>
</evidence>
<evidence type="ECO:0000313" key="12">
    <source>
        <dbReference type="Proteomes" id="UP000466396"/>
    </source>
</evidence>
<keyword evidence="3" id="KW-0808">Transferase</keyword>
<dbReference type="GO" id="GO:0016779">
    <property type="term" value="F:nucleotidyltransferase activity"/>
    <property type="evidence" value="ECO:0007669"/>
    <property type="project" value="UniProtKB-KW"/>
</dbReference>
<dbReference type="Proteomes" id="UP000466396">
    <property type="component" value="Chromosome"/>
</dbReference>
<organism evidence="11 12">
    <name type="scientific">Mycobacterium lacus</name>
    <dbReference type="NCBI Taxonomy" id="169765"/>
    <lineage>
        <taxon>Bacteria</taxon>
        <taxon>Bacillati</taxon>
        <taxon>Actinomycetota</taxon>
        <taxon>Actinomycetes</taxon>
        <taxon>Mycobacteriales</taxon>
        <taxon>Mycobacteriaceae</taxon>
        <taxon>Mycobacterium</taxon>
    </lineage>
</organism>
<dbReference type="InterPro" id="IPR052038">
    <property type="entry name" value="Type-VII_TA_antitoxin"/>
</dbReference>
<comment type="similarity">
    <text evidence="9">Belongs to the MntA antitoxin family.</text>
</comment>